<dbReference type="EMBL" id="BAAATD010000002">
    <property type="protein sequence ID" value="GAA2586381.1"/>
    <property type="molecule type" value="Genomic_DNA"/>
</dbReference>
<keyword evidence="1" id="KW-0805">Transcription regulation</keyword>
<keyword evidence="2 4" id="KW-0238">DNA-binding</keyword>
<keyword evidence="7" id="KW-1185">Reference proteome</keyword>
<dbReference type="Gene3D" id="1.10.10.60">
    <property type="entry name" value="Homeodomain-like"/>
    <property type="match status" value="1"/>
</dbReference>
<dbReference type="InterPro" id="IPR001647">
    <property type="entry name" value="HTH_TetR"/>
</dbReference>
<dbReference type="Pfam" id="PF02909">
    <property type="entry name" value="TetR_C_1"/>
    <property type="match status" value="1"/>
</dbReference>
<organism evidence="6 7">
    <name type="scientific">Actinomadura fulvescens</name>
    <dbReference type="NCBI Taxonomy" id="46160"/>
    <lineage>
        <taxon>Bacteria</taxon>
        <taxon>Bacillati</taxon>
        <taxon>Actinomycetota</taxon>
        <taxon>Actinomycetes</taxon>
        <taxon>Streptosporangiales</taxon>
        <taxon>Thermomonosporaceae</taxon>
        <taxon>Actinomadura</taxon>
    </lineage>
</organism>
<evidence type="ECO:0000256" key="2">
    <source>
        <dbReference type="ARBA" id="ARBA00023125"/>
    </source>
</evidence>
<feature type="domain" description="HTH tetR-type" evidence="5">
    <location>
        <begin position="27"/>
        <end position="87"/>
    </location>
</feature>
<name>A0ABN3PHM6_9ACTN</name>
<gene>
    <name evidence="6" type="ORF">GCM10010411_18890</name>
</gene>
<evidence type="ECO:0000256" key="4">
    <source>
        <dbReference type="PROSITE-ProRule" id="PRU00335"/>
    </source>
</evidence>
<dbReference type="Pfam" id="PF00440">
    <property type="entry name" value="TetR_N"/>
    <property type="match status" value="1"/>
</dbReference>
<evidence type="ECO:0000313" key="6">
    <source>
        <dbReference type="EMBL" id="GAA2586381.1"/>
    </source>
</evidence>
<dbReference type="InterPro" id="IPR050109">
    <property type="entry name" value="HTH-type_TetR-like_transc_reg"/>
</dbReference>
<reference evidence="7" key="1">
    <citation type="journal article" date="2019" name="Int. J. Syst. Evol. Microbiol.">
        <title>The Global Catalogue of Microorganisms (GCM) 10K type strain sequencing project: providing services to taxonomists for standard genome sequencing and annotation.</title>
        <authorList>
            <consortium name="The Broad Institute Genomics Platform"/>
            <consortium name="The Broad Institute Genome Sequencing Center for Infectious Disease"/>
            <person name="Wu L."/>
            <person name="Ma J."/>
        </authorList>
    </citation>
    <scope>NUCLEOTIDE SEQUENCE [LARGE SCALE GENOMIC DNA]</scope>
    <source>
        <strain evidence="7">JCM 6833</strain>
    </source>
</reference>
<dbReference type="PANTHER" id="PTHR30055:SF151">
    <property type="entry name" value="TRANSCRIPTIONAL REGULATORY PROTEIN"/>
    <property type="match status" value="1"/>
</dbReference>
<proteinExistence type="predicted"/>
<dbReference type="Proteomes" id="UP001501509">
    <property type="component" value="Unassembled WGS sequence"/>
</dbReference>
<sequence length="257" mass="27627">MSDTGLPASLEMAWGLRERPSKGPKPGLTLDAIVTTAVQLASTEGLAAVSMVRVAKALGVSTMSLYRYVGARDELYILMQEAVTPPPPEPDPTAGWRASLTRWAHAQRAAFHRNLWLLRIPISGPPATPRSVEWMESGLSALSGTGLDEPTKLGVIMLVSGHVRSEAMLMSDLDAAYTARGLAPDDVLRRYTRTLAHLTDPERHPAVTRLLDSGELTGTEDPDADFEFGLGLILDGIEALISRGPSAGRTKPDKRAP</sequence>
<evidence type="ECO:0000256" key="1">
    <source>
        <dbReference type="ARBA" id="ARBA00023015"/>
    </source>
</evidence>
<dbReference type="PANTHER" id="PTHR30055">
    <property type="entry name" value="HTH-TYPE TRANSCRIPTIONAL REGULATOR RUTR"/>
    <property type="match status" value="1"/>
</dbReference>
<dbReference type="Gene3D" id="1.10.357.10">
    <property type="entry name" value="Tetracycline Repressor, domain 2"/>
    <property type="match status" value="1"/>
</dbReference>
<feature type="DNA-binding region" description="H-T-H motif" evidence="4">
    <location>
        <begin position="50"/>
        <end position="69"/>
    </location>
</feature>
<dbReference type="PROSITE" id="PS50977">
    <property type="entry name" value="HTH_TETR_2"/>
    <property type="match status" value="1"/>
</dbReference>
<evidence type="ECO:0000256" key="3">
    <source>
        <dbReference type="ARBA" id="ARBA00023163"/>
    </source>
</evidence>
<dbReference type="InterPro" id="IPR036271">
    <property type="entry name" value="Tet_transcr_reg_TetR-rel_C_sf"/>
</dbReference>
<evidence type="ECO:0000313" key="7">
    <source>
        <dbReference type="Proteomes" id="UP001501509"/>
    </source>
</evidence>
<dbReference type="InterPro" id="IPR004111">
    <property type="entry name" value="Repressor_TetR_C"/>
</dbReference>
<dbReference type="RefSeq" id="WP_344539676.1">
    <property type="nucleotide sequence ID" value="NZ_BAAATD010000002.1"/>
</dbReference>
<dbReference type="InterPro" id="IPR009057">
    <property type="entry name" value="Homeodomain-like_sf"/>
</dbReference>
<evidence type="ECO:0000259" key="5">
    <source>
        <dbReference type="PROSITE" id="PS50977"/>
    </source>
</evidence>
<dbReference type="SUPFAM" id="SSF46689">
    <property type="entry name" value="Homeodomain-like"/>
    <property type="match status" value="1"/>
</dbReference>
<comment type="caution">
    <text evidence="6">The sequence shown here is derived from an EMBL/GenBank/DDBJ whole genome shotgun (WGS) entry which is preliminary data.</text>
</comment>
<keyword evidence="3" id="KW-0804">Transcription</keyword>
<dbReference type="SUPFAM" id="SSF48498">
    <property type="entry name" value="Tetracyclin repressor-like, C-terminal domain"/>
    <property type="match status" value="1"/>
</dbReference>
<accession>A0ABN3PHM6</accession>
<protein>
    <submittedName>
        <fullName evidence="6">TetR/AcrR family transcriptional regulator</fullName>
    </submittedName>
</protein>